<dbReference type="SMART" id="SM00456">
    <property type="entry name" value="WW"/>
    <property type="match status" value="1"/>
</dbReference>
<feature type="compositionally biased region" description="Basic and acidic residues" evidence="1">
    <location>
        <begin position="309"/>
        <end position="322"/>
    </location>
</feature>
<gene>
    <name evidence="3" type="ORF">GCK32_011951</name>
</gene>
<name>A0AAN8FXD1_TRICO</name>
<dbReference type="Gene3D" id="2.20.70.10">
    <property type="match status" value="1"/>
</dbReference>
<accession>A0AAN8FXD1</accession>
<feature type="compositionally biased region" description="Low complexity" evidence="1">
    <location>
        <begin position="60"/>
        <end position="69"/>
    </location>
</feature>
<feature type="compositionally biased region" description="Basic and acidic residues" evidence="1">
    <location>
        <begin position="365"/>
        <end position="378"/>
    </location>
</feature>
<evidence type="ECO:0000259" key="2">
    <source>
        <dbReference type="PROSITE" id="PS50020"/>
    </source>
</evidence>
<reference evidence="3 4" key="1">
    <citation type="submission" date="2019-10" db="EMBL/GenBank/DDBJ databases">
        <title>Assembly and Annotation for the nematode Trichostrongylus colubriformis.</title>
        <authorList>
            <person name="Martin J."/>
        </authorList>
    </citation>
    <scope>NUCLEOTIDE SEQUENCE [LARGE SCALE GENOMIC DNA]</scope>
    <source>
        <strain evidence="3">G859</strain>
        <tissue evidence="3">Whole worm</tissue>
    </source>
</reference>
<feature type="region of interest" description="Disordered" evidence="1">
    <location>
        <begin position="53"/>
        <end position="76"/>
    </location>
</feature>
<dbReference type="InterPro" id="IPR036020">
    <property type="entry name" value="WW_dom_sf"/>
</dbReference>
<dbReference type="Proteomes" id="UP001331761">
    <property type="component" value="Unassembled WGS sequence"/>
</dbReference>
<feature type="compositionally biased region" description="Low complexity" evidence="1">
    <location>
        <begin position="240"/>
        <end position="259"/>
    </location>
</feature>
<comment type="caution">
    <text evidence="3">The sequence shown here is derived from an EMBL/GenBank/DDBJ whole genome shotgun (WGS) entry which is preliminary data.</text>
</comment>
<feature type="domain" description="WW" evidence="2">
    <location>
        <begin position="11"/>
        <end position="38"/>
    </location>
</feature>
<dbReference type="AlphaFoldDB" id="A0AAN8FXD1"/>
<dbReference type="CDD" id="cd00201">
    <property type="entry name" value="WW"/>
    <property type="match status" value="1"/>
</dbReference>
<feature type="compositionally biased region" description="Low complexity" evidence="1">
    <location>
        <begin position="285"/>
        <end position="300"/>
    </location>
</feature>
<feature type="compositionally biased region" description="Pro residues" evidence="1">
    <location>
        <begin position="137"/>
        <end position="147"/>
    </location>
</feature>
<dbReference type="PROSITE" id="PS01159">
    <property type="entry name" value="WW_DOMAIN_1"/>
    <property type="match status" value="1"/>
</dbReference>
<evidence type="ECO:0000256" key="1">
    <source>
        <dbReference type="SAM" id="MobiDB-lite"/>
    </source>
</evidence>
<feature type="compositionally biased region" description="Low complexity" evidence="1">
    <location>
        <begin position="124"/>
        <end position="133"/>
    </location>
</feature>
<proteinExistence type="predicted"/>
<feature type="region of interest" description="Disordered" evidence="1">
    <location>
        <begin position="1"/>
        <end position="21"/>
    </location>
</feature>
<organism evidence="3 4">
    <name type="scientific">Trichostrongylus colubriformis</name>
    <name type="common">Black scour worm</name>
    <dbReference type="NCBI Taxonomy" id="6319"/>
    <lineage>
        <taxon>Eukaryota</taxon>
        <taxon>Metazoa</taxon>
        <taxon>Ecdysozoa</taxon>
        <taxon>Nematoda</taxon>
        <taxon>Chromadorea</taxon>
        <taxon>Rhabditida</taxon>
        <taxon>Rhabditina</taxon>
        <taxon>Rhabditomorpha</taxon>
        <taxon>Strongyloidea</taxon>
        <taxon>Trichostrongylidae</taxon>
        <taxon>Trichostrongylus</taxon>
    </lineage>
</organism>
<feature type="region of interest" description="Disordered" evidence="1">
    <location>
        <begin position="119"/>
        <end position="163"/>
    </location>
</feature>
<evidence type="ECO:0000313" key="4">
    <source>
        <dbReference type="Proteomes" id="UP001331761"/>
    </source>
</evidence>
<dbReference type="SUPFAM" id="SSF51045">
    <property type="entry name" value="WW domain"/>
    <property type="match status" value="1"/>
</dbReference>
<feature type="compositionally biased region" description="Basic and acidic residues" evidence="1">
    <location>
        <begin position="260"/>
        <end position="271"/>
    </location>
</feature>
<protein>
    <submittedName>
        <fullName evidence="3">WW domain-containing protein</fullName>
    </submittedName>
</protein>
<dbReference type="Pfam" id="PF00397">
    <property type="entry name" value="WW"/>
    <property type="match status" value="1"/>
</dbReference>
<feature type="compositionally biased region" description="Pro residues" evidence="1">
    <location>
        <begin position="187"/>
        <end position="211"/>
    </location>
</feature>
<evidence type="ECO:0000313" key="3">
    <source>
        <dbReference type="EMBL" id="KAK5986160.1"/>
    </source>
</evidence>
<feature type="region of interest" description="Disordered" evidence="1">
    <location>
        <begin position="181"/>
        <end position="378"/>
    </location>
</feature>
<keyword evidence="4" id="KW-1185">Reference proteome</keyword>
<dbReference type="InterPro" id="IPR001202">
    <property type="entry name" value="WW_dom"/>
</dbReference>
<dbReference type="EMBL" id="WIXE01000939">
    <property type="protein sequence ID" value="KAK5986160.1"/>
    <property type="molecule type" value="Genomic_DNA"/>
</dbReference>
<sequence>MVKEIKEFGSWSEQTSSSGRKYFYNRDTEVSQWEKPKEWREYELRLAEQERLSAEQERIQQQVQQQHSVVPPPPMFMTPPPFAFPPPFAPPGFAVGPMNAPPPPFPPYNQFQPPPSIPYPIPPRISSTISAPINTSFPPPPHPPAAPSPRVTQGLPPPPLIPPIVSITSMPSAPHIGAHFSPIQYTAPPPGTGAPPLLHPLNPPIPAPPPAFVAAVPLASTSAPHQHDTHVPHLSRIQRSPQTPQPTHQQHHSQPPSHTFSRDRSHVERSPRATPPSSQQQSRHVPVTSSASQQVPVSQANAESSATVIKKEPREKVNDDSNGRATPVRNRQATETPNRAGPVKRERPSSDAVEETVPSTATEEDDKKPPAKKSKEEDAVTSWRTFYNAELARQKEIELNLDIDPEMRDLVAQSLTLENKLVAELIKMKTAAALVAVQENEVCICNAKIQSLRELRNDLESRQSRLMAPAVVTMPDLNSRA</sequence>
<dbReference type="PROSITE" id="PS50020">
    <property type="entry name" value="WW_DOMAIN_2"/>
    <property type="match status" value="1"/>
</dbReference>